<accession>A0A8X7X924</accession>
<protein>
    <submittedName>
        <fullName evidence="5">PLIN3 protein</fullName>
    </submittedName>
</protein>
<sequence>MADKQVEPTNGQNERDLQAEETLSTDSSGERQSLVSRVTNLPLISSAYDMVASTYSSTKENHPYIKSVCDVAEMGVKTLSAAAASGSKPLLDKFEPQIATANDYACKGLDHLEQKLPILKEPTEKVVADTKQLVSGARDSVTRTVYGAKDTVTSTVTGVVDMAKGAVQGGVEMTKSAVGGGVNTVMGTRMGQLVVSGVDMALGKSEEWVDYYLPMTEEELGEPSSLFECLILQCFFFFRKLLTFQVFFLAAQLSTPAEGSEVVQVAPGAGQPSYYVRLGVLSKKLQTRALQHSLGKAGQARQNMQQALVDLHSTIDLIELTKKGVDSASQKLSETQENLHQKWQAWSGRQASPPEDGAPKNEPLESRILTMARGLSGQLQSACLGVVSSAQGLPQHVQEQLAQARQAAAQVHGAFNSATSFSDLSTPVLAQSRQQLAHVRQSLDGVVEYLKHNTPLNWLVGPFAPQITEKPEQAQ</sequence>
<dbReference type="PIRSF" id="PIRSF036881">
    <property type="entry name" value="PAT"/>
    <property type="match status" value="1"/>
</dbReference>
<dbReference type="Gene3D" id="3.30.720.170">
    <property type="entry name" value="Perilipin, alpha-beta domain"/>
    <property type="match status" value="2"/>
</dbReference>
<feature type="region of interest" description="Disordered" evidence="4">
    <location>
        <begin position="339"/>
        <end position="362"/>
    </location>
</feature>
<keyword evidence="3" id="KW-0551">Lipid droplet</keyword>
<evidence type="ECO:0000313" key="5">
    <source>
        <dbReference type="EMBL" id="KAG2464535.1"/>
    </source>
</evidence>
<dbReference type="Gene3D" id="1.20.120.340">
    <property type="entry name" value="Flagellar protein FliS"/>
    <property type="match status" value="1"/>
</dbReference>
<evidence type="ECO:0000313" key="6">
    <source>
        <dbReference type="Proteomes" id="UP000886611"/>
    </source>
</evidence>
<proteinExistence type="inferred from homology"/>
<dbReference type="GO" id="GO:0005829">
    <property type="term" value="C:cytosol"/>
    <property type="evidence" value="ECO:0007669"/>
    <property type="project" value="TreeGrafter"/>
</dbReference>
<feature type="compositionally biased region" description="Polar residues" evidence="4">
    <location>
        <begin position="21"/>
        <end position="34"/>
    </location>
</feature>
<dbReference type="SUPFAM" id="SSF109775">
    <property type="entry name" value="Mannose-6-phosphate receptor binding protein 1 (Tip47), C-terminal domain"/>
    <property type="match status" value="1"/>
</dbReference>
<name>A0A8X7X924_POLSE</name>
<evidence type="ECO:0000256" key="1">
    <source>
        <dbReference type="ARBA" id="ARBA00004502"/>
    </source>
</evidence>
<dbReference type="EMBL" id="JAATIS010003638">
    <property type="protein sequence ID" value="KAG2464535.1"/>
    <property type="molecule type" value="Genomic_DNA"/>
</dbReference>
<comment type="caution">
    <text evidence="5">The sequence shown here is derived from an EMBL/GenBank/DDBJ whole genome shotgun (WGS) entry which is preliminary data.</text>
</comment>
<reference evidence="5 6" key="1">
    <citation type="journal article" date="2021" name="Cell">
        <title>Tracing the genetic footprints of vertebrate landing in non-teleost ray-finned fishes.</title>
        <authorList>
            <person name="Bi X."/>
            <person name="Wang K."/>
            <person name="Yang L."/>
            <person name="Pan H."/>
            <person name="Jiang H."/>
            <person name="Wei Q."/>
            <person name="Fang M."/>
            <person name="Yu H."/>
            <person name="Zhu C."/>
            <person name="Cai Y."/>
            <person name="He Y."/>
            <person name="Gan X."/>
            <person name="Zeng H."/>
            <person name="Yu D."/>
            <person name="Zhu Y."/>
            <person name="Jiang H."/>
            <person name="Qiu Q."/>
            <person name="Yang H."/>
            <person name="Zhang Y.E."/>
            <person name="Wang W."/>
            <person name="Zhu M."/>
            <person name="He S."/>
            <person name="Zhang G."/>
        </authorList>
    </citation>
    <scope>NUCLEOTIDE SEQUENCE [LARGE SCALE GENOMIC DNA]</scope>
    <source>
        <strain evidence="5">Bchr_013</strain>
    </source>
</reference>
<comment type="similarity">
    <text evidence="2">Belongs to the perilipin family.</text>
</comment>
<dbReference type="Proteomes" id="UP000886611">
    <property type="component" value="Unassembled WGS sequence"/>
</dbReference>
<dbReference type="GO" id="GO:0005811">
    <property type="term" value="C:lipid droplet"/>
    <property type="evidence" value="ECO:0007669"/>
    <property type="project" value="UniProtKB-SubCell"/>
</dbReference>
<feature type="region of interest" description="Disordered" evidence="4">
    <location>
        <begin position="1"/>
        <end position="34"/>
    </location>
</feature>
<feature type="non-terminal residue" evidence="5">
    <location>
        <position position="1"/>
    </location>
</feature>
<dbReference type="PANTHER" id="PTHR14024:SF11">
    <property type="entry name" value="PERILIPIN-3"/>
    <property type="match status" value="1"/>
</dbReference>
<dbReference type="InterPro" id="IPR004279">
    <property type="entry name" value="Perilipin"/>
</dbReference>
<comment type="subcellular location">
    <subcellularLocation>
        <location evidence="1">Lipid droplet</location>
    </subcellularLocation>
</comment>
<dbReference type="GO" id="GO:0010890">
    <property type="term" value="P:positive regulation of triglyceride storage"/>
    <property type="evidence" value="ECO:0007669"/>
    <property type="project" value="TreeGrafter"/>
</dbReference>
<evidence type="ECO:0000256" key="2">
    <source>
        <dbReference type="ARBA" id="ARBA00006311"/>
    </source>
</evidence>
<dbReference type="Pfam" id="PF03036">
    <property type="entry name" value="Perilipin"/>
    <property type="match status" value="2"/>
</dbReference>
<gene>
    <name evidence="5" type="primary">Plin3</name>
    <name evidence="5" type="ORF">GTO96_0003347</name>
</gene>
<organism evidence="5 6">
    <name type="scientific">Polypterus senegalus</name>
    <name type="common">Senegal bichir</name>
    <dbReference type="NCBI Taxonomy" id="55291"/>
    <lineage>
        <taxon>Eukaryota</taxon>
        <taxon>Metazoa</taxon>
        <taxon>Chordata</taxon>
        <taxon>Craniata</taxon>
        <taxon>Vertebrata</taxon>
        <taxon>Euteleostomi</taxon>
        <taxon>Actinopterygii</taxon>
        <taxon>Polypteriformes</taxon>
        <taxon>Polypteridae</taxon>
        <taxon>Polypterus</taxon>
    </lineage>
</organism>
<keyword evidence="6" id="KW-1185">Reference proteome</keyword>
<evidence type="ECO:0000256" key="4">
    <source>
        <dbReference type="SAM" id="MobiDB-lite"/>
    </source>
</evidence>
<evidence type="ECO:0000256" key="3">
    <source>
        <dbReference type="ARBA" id="ARBA00022677"/>
    </source>
</evidence>
<dbReference type="PANTHER" id="PTHR14024">
    <property type="entry name" value="PERILIPIN"/>
    <property type="match status" value="1"/>
</dbReference>
<dbReference type="GO" id="GO:0019915">
    <property type="term" value="P:lipid storage"/>
    <property type="evidence" value="ECO:0007669"/>
    <property type="project" value="TreeGrafter"/>
</dbReference>
<feature type="non-terminal residue" evidence="5">
    <location>
        <position position="475"/>
    </location>
</feature>
<dbReference type="AlphaFoldDB" id="A0A8X7X924"/>